<evidence type="ECO:0000313" key="1">
    <source>
        <dbReference type="EMBL" id="AEA38787.1"/>
    </source>
</evidence>
<reference evidence="1 2" key="1">
    <citation type="journal article" date="2011" name="Genome Biol. Evol.">
        <title>Complete nucleomorph genome sequence of the nonphotosynthetic alga Cryptomonas paramecium reveals a core nucleomorph gene set.</title>
        <authorList>
            <person name="Tanifuji G."/>
            <person name="Onodera N.T."/>
            <person name="Wheeler T.J."/>
            <person name="Dlutek M."/>
            <person name="Donaher N."/>
            <person name="Archibald J.M."/>
        </authorList>
    </citation>
    <scope>NUCLEOTIDE SEQUENCE [LARGE SCALE GENOMIC DNA]</scope>
    <source>
        <strain evidence="1 2">CCAP977/2A</strain>
    </source>
</reference>
<gene>
    <name evidence="1" type="ORF">CPARA_1gp129</name>
</gene>
<evidence type="ECO:0000313" key="2">
    <source>
        <dbReference type="Proteomes" id="UP000243423"/>
    </source>
</evidence>
<keyword evidence="1" id="KW-0542">Nucleomorph</keyword>
<sequence length="163" mass="20584">MNFLKIYLEKNLCFLYDIIYLEYWKEEIQLDKFYIKLNEKCEKNLKHVNLIQTQTYCYVPRCYVYQNYFYFYYYKHLLAVKKNSVHKNLIYFANLNTQKLLFEKRRKRRKFSNDEERRIARILKNRRTAEESRQRKIQKMKELENFVLFLEGEERKKKKNSFF</sequence>
<organism evidence="1 2">
    <name type="scientific">Cryptomonas paramaecium</name>
    <dbReference type="NCBI Taxonomy" id="2898"/>
    <lineage>
        <taxon>Eukaryota</taxon>
        <taxon>Cryptophyceae</taxon>
        <taxon>Cryptomonadales</taxon>
        <taxon>Cryptomonadaceae</taxon>
        <taxon>Cryptomonas</taxon>
    </lineage>
</organism>
<protein>
    <recommendedName>
        <fullName evidence="3">BZIP domain-containing protein</fullName>
    </recommendedName>
</protein>
<name>F2HHJ1_9CRYP</name>
<dbReference type="AlphaFoldDB" id="F2HHJ1"/>
<accession>F2HHJ1</accession>
<dbReference type="EMBL" id="CP002172">
    <property type="protein sequence ID" value="AEA38787.1"/>
    <property type="molecule type" value="Genomic_DNA"/>
</dbReference>
<evidence type="ECO:0008006" key="3">
    <source>
        <dbReference type="Google" id="ProtNLM"/>
    </source>
</evidence>
<geneLocation type="nucleomorph" evidence="1"/>
<dbReference type="Proteomes" id="UP000243423">
    <property type="component" value="Nucleomorph 1"/>
</dbReference>
<proteinExistence type="predicted"/>
<dbReference type="GeneID" id="10447030"/>
<dbReference type="RefSeq" id="XP_003239685.1">
    <property type="nucleotide sequence ID" value="XM_003239637.1"/>
</dbReference>